<name>A0A6L8LVD9_9VIBR</name>
<sequence length="2260" mass="251274">MRKTRDNIIASSTNQQLIQNIKQGLAGDGHWTINTRQNYILLKERIHQSFYDAYSSDKPKVLQPLTQEESENVYRLLTDINRSADNFRINVQGFNENSIANVNQNDFMRYATSARFIPETFYTEPEVDTLFTSRLTLNFSKQYLPQVIDAFSKLYSGEVADVVRQAKILAPAKFGSLTDQAVLYLNGANIDNAQRVVAFLAQHVPQQAWIEHTPLGMVALAKGQNYAESSRIAFSSHGGSRAVVATDAILENIFSGESLGVLLPEILSKHGYDSTRIPLLDPSFEYKSKQAEFSEAILDFTRDPQSFLKSFTLDTTSLMSQHAVLQGEPIMYMGTDGYQLNISKDDGPASNRLRVLSEPLLDNMPSFIDVKKTAKYGEIVVAAANDGGTAVVVDHDPSYYRIYFDKRPHAYALYDNVVALRDLSSGYRVGENIKFDKGLDVTFFVYNDKGWQSLVQKQSFNSFSDLEVRRIGSTTAVPFSPVGDNLEQAFVENRTAIQAQLISLADRLGISTANITDLPYNPTEIKQVDIHSSLKMWNDLRTALSRKVSAQRQSLARNRILELAKLKIPGYPNKASVRQKLSLLRASLLELDTNTQGLIDLSRDADQMWLNVKQKQEQGTAGLIVADESLRAGNFDKTQIHHQFLVKERAIRNLSGSKRVAFDDGYENYRSIELPDFDESMSLSQRQLLLLGSTEMDARQQGALIRWINEQMSKEQLSKALGLTAKFNEQMKRLGGTVVTSIPQDFVLTLMGDGSGRCYPLVRAMSVAMTKGAESVRHLSNKLFIGAANPSAVESQFLLDALHNLHASHEARQSSQTIGSMDINGIAALLDRSLSSKGRVSFAVNTSVHSVGISAVNDMGTKRFYFYDPNFSVVEFNSLKSLKKGLEAHFIMNGLADYYMAAGTQAKPEFNVINIDTDKMAQVRVLPGQQVIDLTTEYPLSPVGDGDSIVTISDDESIVTIDDKSSVSTSESIMTIDDDESIMVLESSEQQIEQDLSLRMSLTKVAAYDHARKLSSAISKARTLYSIPDDWLPVIGSIAQPKEGFSAITFMSPDQTEESRVQLRGLELIKVSEYLREQFSKINTRFDLRTGRAIQSLGFEDVQGFDGLNAGFAVQSVITWFQNEQRNQVADQSRDSLQRALQIHSYVMAGQIAHGLLNDANHMVELFRVAAATDAELVNVTMNSISGIANQGIGLAFGVVNVGLSSYELAHAKNAQQKAIFGTQLGFNAVGTALGGAALGAGIAGASTTAIVLGEAGAIVGGLAVGFTALAEAFGNIAQDAQQVGHYFYQLDQAYQHGGYHYDTDNDILVPLPGAVVDRIDLSRGEIELGSQALYSSKHGKTGSGWLNYFFWAGDLPKALRDKSKALSIRERLGYAANYPINSNSSKILLPATGFSYIDYDYEILPGSTTRRDQGFDVLRSLETQLDFDFDFYVFPSEYVIRHMKEEFVDHTVEVNLGSDDRIVFAPKLAKFGHRKLHYRLSAQGGNQELVVQPQGRYTLVEEPGERVGWIIDAREIKGADVRLEANKLVIGSVSFDLVALQKSTLTIYVDNGEVWQVIDDSLSLLQLDVDKENSADGVRHHLEQMAAQHQLLGDYVVVENYQEDQQLFGRAYYDVKQDRMIATKNVSAELSYSAQLLTASGESALFFNAHYGQLWKTDIATGKMTEFYSLHQPREQAISAEFNAWTEAESVLVAATYHMPDQSKIKYLYRLTSSGLKLTDIHGDGQLYQSLRDSLSQDHRQLIGSSMRSMPPLFTGLDRGKQVPAELSDIVEVGNMSQTPVWSILSKEQVVNVDLSRAEEDLKLLLVNEDTYYFYTQSQQSIVILNETGLTTHSLSQGEKVSAHDGVYVVKPNGEIHVVTDKGTMNIVAFNRQWLEENRQTWQDKLGARLKGIAHQVMIFGLTDYDSKPLKAWYLPSTEQFVLLSRQWQDTALKLVGARDKESVWLFDPATGKAYTQQTLSKEQMYNFAPDFRFITDGLITSPEEVELTREPLENFYVSHDGYRVTTHSGLEFEISANTSVHLTKITQQWLDNGQNDLESILGTYPTKPLIQLGDEGRWLVAQTGQEVTLAHQGEAIWIGSTDDVEPKQVFFIPENGELVRSDSESGSVSLGFYDDVFRNQNVWTLVLKPTQSEMTQVVKLAGVDTLVLATSGRSNSYALSDTVGQYKTVIVQDSGYLTAIDLSDFVYSQVVVQHEQDRLKLVIDSNTLIMIDNVLDSSKNKLSLRFSGDSQPMRIISVLNKLDTYCIGGTNTLSDLMK</sequence>
<dbReference type="Pfam" id="PF12920">
    <property type="entry name" value="TcdA_TcdB_pore"/>
    <property type="match status" value="1"/>
</dbReference>
<protein>
    <recommendedName>
        <fullName evidence="1">TcdA/TcdB toxin pore forming domain-containing protein</fullName>
    </recommendedName>
</protein>
<dbReference type="Pfam" id="PF17914">
    <property type="entry name" value="HopA1"/>
    <property type="match status" value="1"/>
</dbReference>
<keyword evidence="3" id="KW-1185">Reference proteome</keyword>
<evidence type="ECO:0000259" key="1">
    <source>
        <dbReference type="Pfam" id="PF12920"/>
    </source>
</evidence>
<dbReference type="InterPro" id="IPR024769">
    <property type="entry name" value="TcdA/TcdB_pore_forming"/>
</dbReference>
<feature type="domain" description="TcdA/TcdB toxin pore forming" evidence="1">
    <location>
        <begin position="1013"/>
        <end position="1650"/>
    </location>
</feature>
<evidence type="ECO:0000313" key="3">
    <source>
        <dbReference type="Proteomes" id="UP000478571"/>
    </source>
</evidence>
<reference evidence="2 3" key="1">
    <citation type="submission" date="2020-01" db="EMBL/GenBank/DDBJ databases">
        <title>Draft Genome Sequence of Vibrio sp. strain OCN044, Isolated from a Healthy Coral at Palmyra Atoll.</title>
        <authorList>
            <person name="Videau P."/>
            <person name="Loughran R."/>
            <person name="Esquivel A."/>
            <person name="Deadmond M."/>
            <person name="Paddock B.E."/>
            <person name="Saw J.H."/>
            <person name="Ushijima B."/>
        </authorList>
    </citation>
    <scope>NUCLEOTIDE SEQUENCE [LARGE SCALE GENOMIC DNA]</scope>
    <source>
        <strain evidence="2 3">OCN044</strain>
    </source>
</reference>
<accession>A0A6L8LVD9</accession>
<dbReference type="InterPro" id="IPR040871">
    <property type="entry name" value="HopA1"/>
</dbReference>
<evidence type="ECO:0000313" key="2">
    <source>
        <dbReference type="EMBL" id="MYM60068.1"/>
    </source>
</evidence>
<organism evidence="2 3">
    <name type="scientific">Vibrio tetraodonis subsp. pristinus</name>
    <dbReference type="NCBI Taxonomy" id="2695891"/>
    <lineage>
        <taxon>Bacteria</taxon>
        <taxon>Pseudomonadati</taxon>
        <taxon>Pseudomonadota</taxon>
        <taxon>Gammaproteobacteria</taxon>
        <taxon>Vibrionales</taxon>
        <taxon>Vibrionaceae</taxon>
        <taxon>Vibrio</taxon>
    </lineage>
</organism>
<dbReference type="EMBL" id="WWEU01000004">
    <property type="protein sequence ID" value="MYM60068.1"/>
    <property type="molecule type" value="Genomic_DNA"/>
</dbReference>
<dbReference type="CDD" id="cd20495">
    <property type="entry name" value="C58_PaToxP-like"/>
    <property type="match status" value="1"/>
</dbReference>
<proteinExistence type="predicted"/>
<gene>
    <name evidence="2" type="ORF">GTG28_12615</name>
</gene>
<dbReference type="Proteomes" id="UP000478571">
    <property type="component" value="Unassembled WGS sequence"/>
</dbReference>
<comment type="caution">
    <text evidence="2">The sequence shown here is derived from an EMBL/GenBank/DDBJ whole genome shotgun (WGS) entry which is preliminary data.</text>
</comment>